<gene>
    <name evidence="7" type="ORF">chiPu_0028824</name>
</gene>
<reference evidence="7 8" key="1">
    <citation type="journal article" date="2018" name="Nat. Ecol. Evol.">
        <title>Shark genomes provide insights into elasmobranch evolution and the origin of vertebrates.</title>
        <authorList>
            <person name="Hara Y"/>
            <person name="Yamaguchi K"/>
            <person name="Onimaru K"/>
            <person name="Kadota M"/>
            <person name="Koyanagi M"/>
            <person name="Keeley SD"/>
            <person name="Tatsumi K"/>
            <person name="Tanaka K"/>
            <person name="Motone F"/>
            <person name="Kageyama Y"/>
            <person name="Nozu R"/>
            <person name="Adachi N"/>
            <person name="Nishimura O"/>
            <person name="Nakagawa R"/>
            <person name="Tanegashima C"/>
            <person name="Kiyatake I"/>
            <person name="Matsumoto R"/>
            <person name="Murakumo K"/>
            <person name="Nishida K"/>
            <person name="Terakita A"/>
            <person name="Kuratani S"/>
            <person name="Sato K"/>
            <person name="Hyodo S Kuraku.S."/>
        </authorList>
    </citation>
    <scope>NUCLEOTIDE SEQUENCE [LARGE SCALE GENOMIC DNA]</scope>
</reference>
<dbReference type="PANTHER" id="PTHR10032:SF217">
    <property type="entry name" value="TRANSCRIPTION FACTOR OVO-LIKE 1-RELATED"/>
    <property type="match status" value="1"/>
</dbReference>
<evidence type="ECO:0000256" key="1">
    <source>
        <dbReference type="ARBA" id="ARBA00004123"/>
    </source>
</evidence>
<keyword evidence="6" id="KW-0539">Nucleus</keyword>
<evidence type="ECO:0008006" key="9">
    <source>
        <dbReference type="Google" id="ProtNLM"/>
    </source>
</evidence>
<keyword evidence="8" id="KW-1185">Reference proteome</keyword>
<evidence type="ECO:0000313" key="7">
    <source>
        <dbReference type="EMBL" id="GCC45081.1"/>
    </source>
</evidence>
<dbReference type="OMA" id="QVIHAEM"/>
<dbReference type="FunFam" id="3.30.160.60:FF:000452">
    <property type="entry name" value="Transcription factor Ovo-like 2"/>
    <property type="match status" value="1"/>
</dbReference>
<evidence type="ECO:0000256" key="4">
    <source>
        <dbReference type="ARBA" id="ARBA00022771"/>
    </source>
</evidence>
<proteinExistence type="predicted"/>
<dbReference type="InterPro" id="IPR027756">
    <property type="entry name" value="Ovo-like"/>
</dbReference>
<dbReference type="Gene3D" id="3.30.160.60">
    <property type="entry name" value="Classic Zinc Finger"/>
    <property type="match status" value="1"/>
</dbReference>
<evidence type="ECO:0000256" key="2">
    <source>
        <dbReference type="ARBA" id="ARBA00022723"/>
    </source>
</evidence>
<sequence>KAFTQRCSLESHLKKIHGVHQSYAYKERRTKLYVCEECGFTAESQDSHLIHLKEEHPNSPILLKASKKPTAMKTGSN</sequence>
<protein>
    <recommendedName>
        <fullName evidence="9">C2H2-type domain-containing protein</fullName>
    </recommendedName>
</protein>
<dbReference type="PANTHER" id="PTHR10032">
    <property type="entry name" value="ZINC FINGER PROTEIN WITH KRAB AND SCAN DOMAINS"/>
    <property type="match status" value="1"/>
</dbReference>
<keyword evidence="4" id="KW-0863">Zinc-finger</keyword>
<dbReference type="GO" id="GO:0000978">
    <property type="term" value="F:RNA polymerase II cis-regulatory region sequence-specific DNA binding"/>
    <property type="evidence" value="ECO:0007669"/>
    <property type="project" value="TreeGrafter"/>
</dbReference>
<comment type="caution">
    <text evidence="7">The sequence shown here is derived from an EMBL/GenBank/DDBJ whole genome shotgun (WGS) entry which is preliminary data.</text>
</comment>
<name>A0A401TQX8_CHIPU</name>
<keyword evidence="2" id="KW-0479">Metal-binding</keyword>
<dbReference type="GO" id="GO:0009913">
    <property type="term" value="P:epidermal cell differentiation"/>
    <property type="evidence" value="ECO:0007669"/>
    <property type="project" value="TreeGrafter"/>
</dbReference>
<comment type="subcellular location">
    <subcellularLocation>
        <location evidence="1">Nucleus</location>
    </subcellularLocation>
</comment>
<organism evidence="7 8">
    <name type="scientific">Chiloscyllium punctatum</name>
    <name type="common">Brownbanded bambooshark</name>
    <name type="synonym">Hemiscyllium punctatum</name>
    <dbReference type="NCBI Taxonomy" id="137246"/>
    <lineage>
        <taxon>Eukaryota</taxon>
        <taxon>Metazoa</taxon>
        <taxon>Chordata</taxon>
        <taxon>Craniata</taxon>
        <taxon>Vertebrata</taxon>
        <taxon>Chondrichthyes</taxon>
        <taxon>Elasmobranchii</taxon>
        <taxon>Galeomorphii</taxon>
        <taxon>Galeoidea</taxon>
        <taxon>Orectolobiformes</taxon>
        <taxon>Hemiscylliidae</taxon>
        <taxon>Chiloscyllium</taxon>
    </lineage>
</organism>
<evidence type="ECO:0000256" key="5">
    <source>
        <dbReference type="ARBA" id="ARBA00022833"/>
    </source>
</evidence>
<accession>A0A401TQX8</accession>
<dbReference type="AlphaFoldDB" id="A0A401TQX8"/>
<dbReference type="GO" id="GO:0000981">
    <property type="term" value="F:DNA-binding transcription factor activity, RNA polymerase II-specific"/>
    <property type="evidence" value="ECO:0007669"/>
    <property type="project" value="TreeGrafter"/>
</dbReference>
<keyword evidence="3" id="KW-0677">Repeat</keyword>
<evidence type="ECO:0000313" key="8">
    <source>
        <dbReference type="Proteomes" id="UP000287033"/>
    </source>
</evidence>
<dbReference type="OrthoDB" id="6508643at2759"/>
<dbReference type="Proteomes" id="UP000287033">
    <property type="component" value="Unassembled WGS sequence"/>
</dbReference>
<keyword evidence="5" id="KW-0862">Zinc</keyword>
<dbReference type="GO" id="GO:0008270">
    <property type="term" value="F:zinc ion binding"/>
    <property type="evidence" value="ECO:0007669"/>
    <property type="project" value="UniProtKB-KW"/>
</dbReference>
<evidence type="ECO:0000256" key="6">
    <source>
        <dbReference type="ARBA" id="ARBA00023242"/>
    </source>
</evidence>
<dbReference type="EMBL" id="BEZZ01141248">
    <property type="protein sequence ID" value="GCC45081.1"/>
    <property type="molecule type" value="Genomic_DNA"/>
</dbReference>
<evidence type="ECO:0000256" key="3">
    <source>
        <dbReference type="ARBA" id="ARBA00022737"/>
    </source>
</evidence>
<feature type="non-terminal residue" evidence="7">
    <location>
        <position position="1"/>
    </location>
</feature>
<dbReference type="GO" id="GO:0005634">
    <property type="term" value="C:nucleus"/>
    <property type="evidence" value="ECO:0007669"/>
    <property type="project" value="UniProtKB-SubCell"/>
</dbReference>